<gene>
    <name evidence="1" type="ORF">TCAL_16874</name>
</gene>
<proteinExistence type="predicted"/>
<protein>
    <submittedName>
        <fullName evidence="1">Uncharacterized protein</fullName>
    </submittedName>
</protein>
<keyword evidence="2" id="KW-1185">Reference proteome</keyword>
<name>A0A553PBX2_TIGCA</name>
<organism evidence="1 2">
    <name type="scientific">Tigriopus californicus</name>
    <name type="common">Marine copepod</name>
    <dbReference type="NCBI Taxonomy" id="6832"/>
    <lineage>
        <taxon>Eukaryota</taxon>
        <taxon>Metazoa</taxon>
        <taxon>Ecdysozoa</taxon>
        <taxon>Arthropoda</taxon>
        <taxon>Crustacea</taxon>
        <taxon>Multicrustacea</taxon>
        <taxon>Hexanauplia</taxon>
        <taxon>Copepoda</taxon>
        <taxon>Harpacticoida</taxon>
        <taxon>Harpacticidae</taxon>
        <taxon>Tigriopus</taxon>
    </lineage>
</organism>
<dbReference type="AlphaFoldDB" id="A0A553PBX2"/>
<dbReference type="EMBL" id="VCGU01000005">
    <property type="protein sequence ID" value="TRY75182.1"/>
    <property type="molecule type" value="Genomic_DNA"/>
</dbReference>
<reference evidence="1 2" key="1">
    <citation type="journal article" date="2018" name="Nat. Ecol. Evol.">
        <title>Genomic signatures of mitonuclear coevolution across populations of Tigriopus californicus.</title>
        <authorList>
            <person name="Barreto F.S."/>
            <person name="Watson E.T."/>
            <person name="Lima T.G."/>
            <person name="Willett C.S."/>
            <person name="Edmands S."/>
            <person name="Li W."/>
            <person name="Burton R.S."/>
        </authorList>
    </citation>
    <scope>NUCLEOTIDE SEQUENCE [LARGE SCALE GENOMIC DNA]</scope>
    <source>
        <strain evidence="1 2">San Diego</strain>
    </source>
</reference>
<dbReference type="Proteomes" id="UP000318571">
    <property type="component" value="Chromosome 2"/>
</dbReference>
<accession>A0A553PBX2</accession>
<comment type="caution">
    <text evidence="1">The sequence shown here is derived from an EMBL/GenBank/DDBJ whole genome shotgun (WGS) entry which is preliminary data.</text>
</comment>
<evidence type="ECO:0000313" key="2">
    <source>
        <dbReference type="Proteomes" id="UP000318571"/>
    </source>
</evidence>
<evidence type="ECO:0000313" key="1">
    <source>
        <dbReference type="EMBL" id="TRY75182.1"/>
    </source>
</evidence>
<sequence length="125" mass="14231">MHSLALKVQPLGWLFLGIGLDEKTSRFNESDQSTLLSNHFGGSLKRVICHGSDPDYVTLALDFVMMSQRRCTAPPKGLVRSMGHLLTRRIFRDIHLRQVFRGRKPASEGKIFPRDLSLKRIISQQ</sequence>